<dbReference type="Proteomes" id="UP000054485">
    <property type="component" value="Unassembled WGS sequence"/>
</dbReference>
<organism evidence="2 3">
    <name type="scientific">Suillus luteus UH-Slu-Lm8-n1</name>
    <dbReference type="NCBI Taxonomy" id="930992"/>
    <lineage>
        <taxon>Eukaryota</taxon>
        <taxon>Fungi</taxon>
        <taxon>Dikarya</taxon>
        <taxon>Basidiomycota</taxon>
        <taxon>Agaricomycotina</taxon>
        <taxon>Agaricomycetes</taxon>
        <taxon>Agaricomycetidae</taxon>
        <taxon>Boletales</taxon>
        <taxon>Suillineae</taxon>
        <taxon>Suillaceae</taxon>
        <taxon>Suillus</taxon>
    </lineage>
</organism>
<sequence>MADNVIRLEKLMSSVLTWMDMDMPTEYKRPWGHCADDLEMKMSVNEWRWRSSRAPLSLINRSPSSHQLHDDETIRNKKCDTDEPSEKEKARIC</sequence>
<name>A0A0C9ZWP7_9AGAM</name>
<reference evidence="3" key="2">
    <citation type="submission" date="2015-01" db="EMBL/GenBank/DDBJ databases">
        <title>Evolutionary Origins and Diversification of the Mycorrhizal Mutualists.</title>
        <authorList>
            <consortium name="DOE Joint Genome Institute"/>
            <consortium name="Mycorrhizal Genomics Consortium"/>
            <person name="Kohler A."/>
            <person name="Kuo A."/>
            <person name="Nagy L.G."/>
            <person name="Floudas D."/>
            <person name="Copeland A."/>
            <person name="Barry K.W."/>
            <person name="Cichocki N."/>
            <person name="Veneault-Fourrey C."/>
            <person name="LaButti K."/>
            <person name="Lindquist E.A."/>
            <person name="Lipzen A."/>
            <person name="Lundell T."/>
            <person name="Morin E."/>
            <person name="Murat C."/>
            <person name="Riley R."/>
            <person name="Ohm R."/>
            <person name="Sun H."/>
            <person name="Tunlid A."/>
            <person name="Henrissat B."/>
            <person name="Grigoriev I.V."/>
            <person name="Hibbett D.S."/>
            <person name="Martin F."/>
        </authorList>
    </citation>
    <scope>NUCLEOTIDE SEQUENCE [LARGE SCALE GENOMIC DNA]</scope>
    <source>
        <strain evidence="3">UH-Slu-Lm8-n1</strain>
    </source>
</reference>
<gene>
    <name evidence="2" type="ORF">CY34DRAFT_805129</name>
</gene>
<reference evidence="2 3" key="1">
    <citation type="submission" date="2014-04" db="EMBL/GenBank/DDBJ databases">
        <authorList>
            <consortium name="DOE Joint Genome Institute"/>
            <person name="Kuo A."/>
            <person name="Ruytinx J."/>
            <person name="Rineau F."/>
            <person name="Colpaert J."/>
            <person name="Kohler A."/>
            <person name="Nagy L.G."/>
            <person name="Floudas D."/>
            <person name="Copeland A."/>
            <person name="Barry K.W."/>
            <person name="Cichocki N."/>
            <person name="Veneault-Fourrey C."/>
            <person name="LaButti K."/>
            <person name="Lindquist E.A."/>
            <person name="Lipzen A."/>
            <person name="Lundell T."/>
            <person name="Morin E."/>
            <person name="Murat C."/>
            <person name="Sun H."/>
            <person name="Tunlid A."/>
            <person name="Henrissat B."/>
            <person name="Grigoriev I.V."/>
            <person name="Hibbett D.S."/>
            <person name="Martin F."/>
            <person name="Nordberg H.P."/>
            <person name="Cantor M.N."/>
            <person name="Hua S.X."/>
        </authorList>
    </citation>
    <scope>NUCLEOTIDE SEQUENCE [LARGE SCALE GENOMIC DNA]</scope>
    <source>
        <strain evidence="2 3">UH-Slu-Lm8-n1</strain>
    </source>
</reference>
<proteinExistence type="predicted"/>
<evidence type="ECO:0000313" key="3">
    <source>
        <dbReference type="Proteomes" id="UP000054485"/>
    </source>
</evidence>
<dbReference type="AlphaFoldDB" id="A0A0C9ZWP7"/>
<keyword evidence="3" id="KW-1185">Reference proteome</keyword>
<dbReference type="InParanoid" id="A0A0C9ZWP7"/>
<accession>A0A0C9ZWP7</accession>
<dbReference type="HOGENOM" id="CLU_2401117_0_0_1"/>
<evidence type="ECO:0000313" key="2">
    <source>
        <dbReference type="EMBL" id="KIK42230.1"/>
    </source>
</evidence>
<evidence type="ECO:0000256" key="1">
    <source>
        <dbReference type="SAM" id="MobiDB-lite"/>
    </source>
</evidence>
<feature type="compositionally biased region" description="Basic and acidic residues" evidence="1">
    <location>
        <begin position="67"/>
        <end position="93"/>
    </location>
</feature>
<protein>
    <submittedName>
        <fullName evidence="2">Uncharacterized protein</fullName>
    </submittedName>
</protein>
<dbReference type="EMBL" id="KN835244">
    <property type="protein sequence ID" value="KIK42230.1"/>
    <property type="molecule type" value="Genomic_DNA"/>
</dbReference>
<feature type="region of interest" description="Disordered" evidence="1">
    <location>
        <begin position="60"/>
        <end position="93"/>
    </location>
</feature>